<dbReference type="SUPFAM" id="SSF160574">
    <property type="entry name" value="BT0923-like"/>
    <property type="match status" value="3"/>
</dbReference>
<feature type="domain" description="Putative beta-lactamase-inhibitor-like PepSY-like" evidence="1">
    <location>
        <begin position="76"/>
        <end position="161"/>
    </location>
</feature>
<evidence type="ECO:0000259" key="1">
    <source>
        <dbReference type="Pfam" id="PF11396"/>
    </source>
</evidence>
<comment type="caution">
    <text evidence="2">The sequence shown here is derived from an EMBL/GenBank/DDBJ whole genome shotgun (WGS) entry which is preliminary data.</text>
</comment>
<dbReference type="PATRIC" id="fig|1235785.3.peg.3207"/>
<feature type="domain" description="Putative beta-lactamase-inhibitor-like PepSY-like" evidence="1">
    <location>
        <begin position="209"/>
        <end position="294"/>
    </location>
</feature>
<dbReference type="InterPro" id="IPR021533">
    <property type="entry name" value="PepSY-like"/>
</dbReference>
<dbReference type="PROSITE" id="PS51257">
    <property type="entry name" value="PROKAR_LIPOPROTEIN"/>
    <property type="match status" value="1"/>
</dbReference>
<evidence type="ECO:0000313" key="3">
    <source>
        <dbReference type="Proteomes" id="UP000014207"/>
    </source>
</evidence>
<sequence>MKNLLKTMAAGVVLTLAACENEEAPIGGANDVSRLAQIALETKYPGASNVRWLTKGDYVVAVFSMPATRAVSDTENDLAAWFDNGGVWYMTETDIPFTSLPQAVQEAFNAGEYAAAPWKVDDVDKLERDGVEMIYVIEVEKKENGQETEVDLYYAPDGVLVKKVIDSGNDYDYSDYIPSKPAASIEEYIQANYPGARITDIDREHGMTEVEILDGRICRELLFAGNGEWQYTKTEVYSNEVPEAVKSSLAQSEYAAYRIDDIDHYKTAEGEFYRYDLESRNGDVKVDITPEGTLTLVQPGSGKPGQGNGQMVSVEISSFIHQKYPDARILEYDYDDGLLEVEIWHDRREKEVYFNGRNQWVYTEWDIRPDELPQAVKNAILESQWVTFEIDDIEYVQTPQQEYYLIELENGKQEAELRVKADGTIF</sequence>
<organism evidence="2 3">
    <name type="scientific">Bacteroides thetaiotaomicron dnLKV9</name>
    <dbReference type="NCBI Taxonomy" id="1235785"/>
    <lineage>
        <taxon>Bacteria</taxon>
        <taxon>Pseudomonadati</taxon>
        <taxon>Bacteroidota</taxon>
        <taxon>Bacteroidia</taxon>
        <taxon>Bacteroidales</taxon>
        <taxon>Bacteroidaceae</taxon>
        <taxon>Bacteroides</taxon>
    </lineage>
</organism>
<feature type="domain" description="Putative beta-lactamase-inhibitor-like PepSY-like" evidence="1">
    <location>
        <begin position="341"/>
        <end position="425"/>
    </location>
</feature>
<accession>R9H685</accession>
<evidence type="ECO:0000313" key="2">
    <source>
        <dbReference type="EMBL" id="EOR99300.1"/>
    </source>
</evidence>
<dbReference type="EMBL" id="ASSM01000010">
    <property type="protein sequence ID" value="EOR99300.1"/>
    <property type="molecule type" value="Genomic_DNA"/>
</dbReference>
<dbReference type="AlphaFoldDB" id="R9H685"/>
<reference evidence="2 3" key="1">
    <citation type="submission" date="2013-04" db="EMBL/GenBank/DDBJ databases">
        <title>The Genome Sequence of Bacteroides thetaiotaomicron dnLKV9.</title>
        <authorList>
            <consortium name="The Broad Institute Genomics Platform"/>
            <consortium name="The Broad Institute Genome Sequencing Center for Infectious Disease"/>
            <person name="Earl A."/>
            <person name="Xavier R."/>
            <person name="Kuhn K."/>
            <person name="Stappenbeck T."/>
            <person name="Walker B."/>
            <person name="Young S."/>
            <person name="Zeng Q."/>
            <person name="Gargeya S."/>
            <person name="Fitzgerald M."/>
            <person name="Haas B."/>
            <person name="Abouelleil A."/>
            <person name="Allen A.W."/>
            <person name="Alvarado L."/>
            <person name="Arachchi H.M."/>
            <person name="Berlin A.M."/>
            <person name="Chapman S.B."/>
            <person name="Gainer-Dewar J."/>
            <person name="Goldberg J."/>
            <person name="Griggs A."/>
            <person name="Gujja S."/>
            <person name="Hansen M."/>
            <person name="Howarth C."/>
            <person name="Imamovic A."/>
            <person name="Ireland A."/>
            <person name="Larimer J."/>
            <person name="McCowan C."/>
            <person name="Murphy C."/>
            <person name="Pearson M."/>
            <person name="Poon T.W."/>
            <person name="Priest M."/>
            <person name="Roberts A."/>
            <person name="Saif S."/>
            <person name="Shea T."/>
            <person name="Sisk P."/>
            <person name="Sykes S."/>
            <person name="Wortman J."/>
            <person name="Nusbaum C."/>
            <person name="Birren B."/>
        </authorList>
    </citation>
    <scope>NUCLEOTIDE SEQUENCE [LARGE SCALE GENOMIC DNA]</scope>
    <source>
        <strain evidence="3">dnLKV9</strain>
    </source>
</reference>
<dbReference type="RefSeq" id="WP_016268886.1">
    <property type="nucleotide sequence ID" value="NZ_KE159460.1"/>
</dbReference>
<protein>
    <recommendedName>
        <fullName evidence="1">Putative beta-lactamase-inhibitor-like PepSY-like domain-containing protein</fullName>
    </recommendedName>
</protein>
<name>R9H685_BACT4</name>
<dbReference type="Pfam" id="PF11396">
    <property type="entry name" value="PepSY_like"/>
    <property type="match status" value="3"/>
</dbReference>
<proteinExistence type="predicted"/>
<dbReference type="Proteomes" id="UP000014207">
    <property type="component" value="Unassembled WGS sequence"/>
</dbReference>
<dbReference type="Gene3D" id="3.10.450.360">
    <property type="match status" value="3"/>
</dbReference>
<dbReference type="HOGENOM" id="CLU_048234_0_0_10"/>
<gene>
    <name evidence="2" type="ORF">C799_03180</name>
</gene>